<feature type="compositionally biased region" description="Low complexity" evidence="1">
    <location>
        <begin position="109"/>
        <end position="123"/>
    </location>
</feature>
<feature type="compositionally biased region" description="Basic and acidic residues" evidence="1">
    <location>
        <begin position="1"/>
        <end position="10"/>
    </location>
</feature>
<gene>
    <name evidence="3" type="ORF">BCF38_11619</name>
    <name evidence="4" type="ORF">SAMN05421539_11619</name>
</gene>
<accession>A0A2Y9C366</accession>
<dbReference type="EMBL" id="UETC01000016">
    <property type="protein sequence ID" value="SSA50942.1"/>
    <property type="molecule type" value="Genomic_DNA"/>
</dbReference>
<keyword evidence="2" id="KW-0812">Transmembrane</keyword>
<evidence type="ECO:0000313" key="5">
    <source>
        <dbReference type="Proteomes" id="UP000245839"/>
    </source>
</evidence>
<dbReference type="EMBL" id="QGDJ01000016">
    <property type="protein sequence ID" value="PWJ12461.1"/>
    <property type="molecule type" value="Genomic_DNA"/>
</dbReference>
<organism evidence="4 6">
    <name type="scientific">Jannaschia seohaensis</name>
    <dbReference type="NCBI Taxonomy" id="475081"/>
    <lineage>
        <taxon>Bacteria</taxon>
        <taxon>Pseudomonadati</taxon>
        <taxon>Pseudomonadota</taxon>
        <taxon>Alphaproteobacteria</taxon>
        <taxon>Rhodobacterales</taxon>
        <taxon>Roseobacteraceae</taxon>
        <taxon>Jannaschia</taxon>
    </lineage>
</organism>
<sequence>MTAWEQDRRRSGGAGWVLDESGEWMPSLDSEATPQPSVSEAPPILPVASSEPRPEPRRSVMRTVMMILVIPALAAAGILFVWKGPGAEIVLSRLEPLMADIQAPDPAGRVPARAAGAHPAYPVNSTAQTRPAPSPVPVSRGLPGGSDCASVRRGMGNGIVFHRAGACPDGS</sequence>
<feature type="region of interest" description="Disordered" evidence="1">
    <location>
        <begin position="109"/>
        <end position="147"/>
    </location>
</feature>
<keyword evidence="5" id="KW-1185">Reference proteome</keyword>
<dbReference type="AlphaFoldDB" id="A0A2Y9C366"/>
<name>A0A2Y9C366_9RHOB</name>
<reference evidence="4 6" key="1">
    <citation type="submission" date="2016-10" db="EMBL/GenBank/DDBJ databases">
        <authorList>
            <person name="Cai Z."/>
        </authorList>
    </citation>
    <scope>NUCLEOTIDE SEQUENCE [LARGE SCALE GENOMIC DNA]</scope>
    <source>
        <strain evidence="4 6">DSM 25227</strain>
    </source>
</reference>
<keyword evidence="2" id="KW-1133">Transmembrane helix</keyword>
<dbReference type="Proteomes" id="UP000245839">
    <property type="component" value="Unassembled WGS sequence"/>
</dbReference>
<proteinExistence type="predicted"/>
<keyword evidence="2" id="KW-0472">Membrane</keyword>
<feature type="region of interest" description="Disordered" evidence="1">
    <location>
        <begin position="1"/>
        <end position="56"/>
    </location>
</feature>
<reference evidence="3 5" key="2">
    <citation type="submission" date="2018-03" db="EMBL/GenBank/DDBJ databases">
        <title>Genomic Encyclopedia of Archaeal and Bacterial Type Strains, Phase II (KMG-II): from individual species to whole genera.</title>
        <authorList>
            <person name="Goeker M."/>
        </authorList>
    </citation>
    <scope>NUCLEOTIDE SEQUENCE [LARGE SCALE GENOMIC DNA]</scope>
    <source>
        <strain evidence="3 5">DSM 25227</strain>
    </source>
</reference>
<evidence type="ECO:0000313" key="4">
    <source>
        <dbReference type="EMBL" id="SSA50942.1"/>
    </source>
</evidence>
<feature type="transmembrane region" description="Helical" evidence="2">
    <location>
        <begin position="63"/>
        <end position="82"/>
    </location>
</feature>
<evidence type="ECO:0000313" key="3">
    <source>
        <dbReference type="EMBL" id="PWJ12461.1"/>
    </source>
</evidence>
<evidence type="ECO:0000256" key="1">
    <source>
        <dbReference type="SAM" id="MobiDB-lite"/>
    </source>
</evidence>
<protein>
    <submittedName>
        <fullName evidence="4">Uncharacterized protein</fullName>
    </submittedName>
</protein>
<evidence type="ECO:0000256" key="2">
    <source>
        <dbReference type="SAM" id="Phobius"/>
    </source>
</evidence>
<dbReference type="Proteomes" id="UP000251571">
    <property type="component" value="Unassembled WGS sequence"/>
</dbReference>
<evidence type="ECO:0000313" key="6">
    <source>
        <dbReference type="Proteomes" id="UP000251571"/>
    </source>
</evidence>